<sequence>MPDSLPPLEPNGTQRVLIVSPDTFGRKMGGPAIRAWEMAKRLADVAQVRLASVKDSSLTNEAFDVLTVGDDELRQQVDWADVVIAQGEVFTLHPWLVESEVVIVADVYDPLHLEVLESAKDEGPEGRSFLVKYCVDMLTTQLRRADFMICASEKQRDFWLGHLGSLGRISPETYDADRSLRNLIDVVPFGVSSEVPEQTRHAIRGVVEGIGPDDKVILWGGGVYNWFDPLTLIRAVHALSERRPEVKLYFLGMTYPNPAVHESRMAAEALRLADELGLSGTQVFFNMGWTDYDDRINYLLDADLGVSTHFPHVETAFSFRTRILDYLWAGLPIVATDGDGFAPLIQDHRLGAVVPAEDVDALVDALEQTLFADDAEELRENVRTFGRSLAWDRALAPLIEFCLEPRHSADYPTSRIESLDAHRARHIEVLEAKILQLSDQVGVTRDKLVVARDELDRVHASASWRLSAPLRLAGRLARRIRRS</sequence>
<gene>
    <name evidence="1" type="ORF">SAMN04488591_1266</name>
</gene>
<dbReference type="AlphaFoldDB" id="A0A1I6GJE6"/>
<proteinExistence type="predicted"/>
<dbReference type="EMBL" id="FOYR01000001">
    <property type="protein sequence ID" value="SFR42304.1"/>
    <property type="molecule type" value="Genomic_DNA"/>
</dbReference>
<organism evidence="1 2">
    <name type="scientific">Microbacterium azadirachtae</name>
    <dbReference type="NCBI Taxonomy" id="582680"/>
    <lineage>
        <taxon>Bacteria</taxon>
        <taxon>Bacillati</taxon>
        <taxon>Actinomycetota</taxon>
        <taxon>Actinomycetes</taxon>
        <taxon>Micrococcales</taxon>
        <taxon>Microbacteriaceae</taxon>
        <taxon>Microbacterium</taxon>
    </lineage>
</organism>
<dbReference type="Pfam" id="PF13692">
    <property type="entry name" value="Glyco_trans_1_4"/>
    <property type="match status" value="1"/>
</dbReference>
<dbReference type="RefSeq" id="WP_091736210.1">
    <property type="nucleotide sequence ID" value="NZ_FOYR01000001.1"/>
</dbReference>
<keyword evidence="1" id="KW-0808">Transferase</keyword>
<evidence type="ECO:0000313" key="2">
    <source>
        <dbReference type="Proteomes" id="UP000198877"/>
    </source>
</evidence>
<protein>
    <submittedName>
        <fullName evidence="1">Glycosyltransferase involved in cell wall bisynthesis</fullName>
    </submittedName>
</protein>
<dbReference type="Gene3D" id="3.40.50.2000">
    <property type="entry name" value="Glycogen Phosphorylase B"/>
    <property type="match status" value="1"/>
</dbReference>
<dbReference type="GO" id="GO:0016757">
    <property type="term" value="F:glycosyltransferase activity"/>
    <property type="evidence" value="ECO:0007669"/>
    <property type="project" value="TreeGrafter"/>
</dbReference>
<dbReference type="PANTHER" id="PTHR12526:SF635">
    <property type="entry name" value="GLYCOSYL TRANSFERASE GROUP 1"/>
    <property type="match status" value="1"/>
</dbReference>
<name>A0A1I6GJE6_9MICO</name>
<dbReference type="Proteomes" id="UP000198877">
    <property type="component" value="Unassembled WGS sequence"/>
</dbReference>
<reference evidence="2" key="1">
    <citation type="submission" date="2016-10" db="EMBL/GenBank/DDBJ databases">
        <authorList>
            <person name="Varghese N."/>
            <person name="Submissions S."/>
        </authorList>
    </citation>
    <scope>NUCLEOTIDE SEQUENCE [LARGE SCALE GENOMIC DNA]</scope>
    <source>
        <strain evidence="2">CL127</strain>
    </source>
</reference>
<dbReference type="SUPFAM" id="SSF53756">
    <property type="entry name" value="UDP-Glycosyltransferase/glycogen phosphorylase"/>
    <property type="match status" value="1"/>
</dbReference>
<evidence type="ECO:0000313" key="1">
    <source>
        <dbReference type="EMBL" id="SFR42304.1"/>
    </source>
</evidence>
<dbReference type="PANTHER" id="PTHR12526">
    <property type="entry name" value="GLYCOSYLTRANSFERASE"/>
    <property type="match status" value="1"/>
</dbReference>
<accession>A0A1I6GJE6</accession>